<evidence type="ECO:0000256" key="7">
    <source>
        <dbReference type="ARBA" id="ARBA00043878"/>
    </source>
</evidence>
<evidence type="ECO:0000256" key="2">
    <source>
        <dbReference type="ARBA" id="ARBA00022517"/>
    </source>
</evidence>
<reference evidence="10" key="1">
    <citation type="journal article" date="2021" name="Nat. Commun.">
        <title>Genetic determinants of endophytism in the Arabidopsis root mycobiome.</title>
        <authorList>
            <person name="Mesny F."/>
            <person name="Miyauchi S."/>
            <person name="Thiergart T."/>
            <person name="Pickel B."/>
            <person name="Atanasova L."/>
            <person name="Karlsson M."/>
            <person name="Huettel B."/>
            <person name="Barry K.W."/>
            <person name="Haridas S."/>
            <person name="Chen C."/>
            <person name="Bauer D."/>
            <person name="Andreopoulos W."/>
            <person name="Pangilinan J."/>
            <person name="LaButti K."/>
            <person name="Riley R."/>
            <person name="Lipzen A."/>
            <person name="Clum A."/>
            <person name="Drula E."/>
            <person name="Henrissat B."/>
            <person name="Kohler A."/>
            <person name="Grigoriev I.V."/>
            <person name="Martin F.M."/>
            <person name="Hacquard S."/>
        </authorList>
    </citation>
    <scope>NUCLEOTIDE SEQUENCE</scope>
    <source>
        <strain evidence="10">MPI-CAGE-AT-0016</strain>
    </source>
</reference>
<evidence type="ECO:0000256" key="6">
    <source>
        <dbReference type="ARBA" id="ARBA00041961"/>
    </source>
</evidence>
<sequence>MGLAEIKIRRKIDKDPNNTKWLRDTSSFGQKILRAQGWEPGQYLGAKDAAQAEHYTAANASFVRVSLKDDMLGLGFKQSKDEQITGMNAFQDMLARLNGKSDETVAKEKEARVAVQTSLYCDSKFGPMRFVRGGWLVGDTEQETPVAKLKAEQDAKDQVESKKRKVEEVSDSDSSSEDEKARKKRRKEERKAAKKLKAKSGSSTPTEKSDEALASEKDKKKKSKSKKDSATATEDETDAKTKSKKKSKKSKKDADSTDSDAEKAAKKEKKRLKKEQKRATEEASATTTGTSTPAAAKSGTSTPVLRGHHAVRSKWIKSKSMATMDDAALNQIFMIKAPAAYA</sequence>
<keyword evidence="11" id="KW-1185">Reference proteome</keyword>
<feature type="compositionally biased region" description="Basic and acidic residues" evidence="8">
    <location>
        <begin position="149"/>
        <end position="168"/>
    </location>
</feature>
<comment type="similarity">
    <text evidence="5">Belongs to the PINX1 family.</text>
</comment>
<evidence type="ECO:0000256" key="4">
    <source>
        <dbReference type="ARBA" id="ARBA00023242"/>
    </source>
</evidence>
<dbReference type="OrthoDB" id="29523at2759"/>
<name>A0A8K0X776_9PEZI</name>
<dbReference type="PROSITE" id="PS50174">
    <property type="entry name" value="G_PATCH"/>
    <property type="match status" value="1"/>
</dbReference>
<comment type="caution">
    <text evidence="10">The sequence shown here is derived from an EMBL/GenBank/DDBJ whole genome shotgun (WGS) entry which is preliminary data.</text>
</comment>
<feature type="region of interest" description="Disordered" evidence="8">
    <location>
        <begin position="147"/>
        <end position="311"/>
    </location>
</feature>
<comment type="function">
    <text evidence="7">Involved in rRNA-processing at A0, A1 and A2 sites and negatively regulates telomerase.</text>
</comment>
<dbReference type="AlphaFoldDB" id="A0A8K0X776"/>
<comment type="subcellular location">
    <subcellularLocation>
        <location evidence="1">Nucleus</location>
        <location evidence="1">Nucleolus</location>
    </subcellularLocation>
</comment>
<evidence type="ECO:0000256" key="8">
    <source>
        <dbReference type="SAM" id="MobiDB-lite"/>
    </source>
</evidence>
<dbReference type="PANTHER" id="PTHR23149:SF31">
    <property type="entry name" value="PROTEIN PXR1"/>
    <property type="match status" value="1"/>
</dbReference>
<organism evidence="10 11">
    <name type="scientific">Plectosphaerella cucumerina</name>
    <dbReference type="NCBI Taxonomy" id="40658"/>
    <lineage>
        <taxon>Eukaryota</taxon>
        <taxon>Fungi</taxon>
        <taxon>Dikarya</taxon>
        <taxon>Ascomycota</taxon>
        <taxon>Pezizomycotina</taxon>
        <taxon>Sordariomycetes</taxon>
        <taxon>Hypocreomycetidae</taxon>
        <taxon>Glomerellales</taxon>
        <taxon>Plectosphaerellaceae</taxon>
        <taxon>Plectosphaerella</taxon>
    </lineage>
</organism>
<keyword evidence="4" id="KW-0539">Nucleus</keyword>
<dbReference type="PANTHER" id="PTHR23149">
    <property type="entry name" value="G PATCH DOMAIN CONTAINING PROTEIN"/>
    <property type="match status" value="1"/>
</dbReference>
<feature type="compositionally biased region" description="Low complexity" evidence="8">
    <location>
        <begin position="282"/>
        <end position="303"/>
    </location>
</feature>
<dbReference type="GO" id="GO:0003676">
    <property type="term" value="F:nucleic acid binding"/>
    <property type="evidence" value="ECO:0007669"/>
    <property type="project" value="InterPro"/>
</dbReference>
<feature type="compositionally biased region" description="Basic and acidic residues" evidence="8">
    <location>
        <begin position="252"/>
        <end position="265"/>
    </location>
</feature>
<feature type="compositionally biased region" description="Basic residues" evidence="8">
    <location>
        <begin position="266"/>
        <end position="276"/>
    </location>
</feature>
<accession>A0A8K0X776</accession>
<dbReference type="EMBL" id="JAGPXD010000002">
    <property type="protein sequence ID" value="KAH7368324.1"/>
    <property type="molecule type" value="Genomic_DNA"/>
</dbReference>
<gene>
    <name evidence="10" type="ORF">B0T11DRAFT_276829</name>
</gene>
<evidence type="ECO:0000259" key="9">
    <source>
        <dbReference type="PROSITE" id="PS50174"/>
    </source>
</evidence>
<keyword evidence="2" id="KW-0690">Ribosome biogenesis</keyword>
<evidence type="ECO:0000313" key="11">
    <source>
        <dbReference type="Proteomes" id="UP000813385"/>
    </source>
</evidence>
<evidence type="ECO:0000256" key="1">
    <source>
        <dbReference type="ARBA" id="ARBA00004604"/>
    </source>
</evidence>
<dbReference type="GO" id="GO:0006364">
    <property type="term" value="P:rRNA processing"/>
    <property type="evidence" value="ECO:0007669"/>
    <property type="project" value="UniProtKB-KW"/>
</dbReference>
<keyword evidence="3" id="KW-0698">rRNA processing</keyword>
<protein>
    <recommendedName>
        <fullName evidence="6">PinX1-related protein 1</fullName>
    </recommendedName>
</protein>
<feature type="compositionally biased region" description="Basic residues" evidence="8">
    <location>
        <begin position="242"/>
        <end position="251"/>
    </location>
</feature>
<feature type="compositionally biased region" description="Basic residues" evidence="8">
    <location>
        <begin position="182"/>
        <end position="198"/>
    </location>
</feature>
<dbReference type="Proteomes" id="UP000813385">
    <property type="component" value="Unassembled WGS sequence"/>
</dbReference>
<proteinExistence type="inferred from homology"/>
<feature type="domain" description="G-patch" evidence="9">
    <location>
        <begin position="25"/>
        <end position="79"/>
    </location>
</feature>
<dbReference type="InterPro" id="IPR000467">
    <property type="entry name" value="G_patch_dom"/>
</dbReference>
<evidence type="ECO:0000256" key="5">
    <source>
        <dbReference type="ARBA" id="ARBA00038007"/>
    </source>
</evidence>
<dbReference type="GO" id="GO:0005730">
    <property type="term" value="C:nucleolus"/>
    <property type="evidence" value="ECO:0007669"/>
    <property type="project" value="UniProtKB-SubCell"/>
</dbReference>
<evidence type="ECO:0000256" key="3">
    <source>
        <dbReference type="ARBA" id="ARBA00022552"/>
    </source>
</evidence>
<evidence type="ECO:0000313" key="10">
    <source>
        <dbReference type="EMBL" id="KAH7368324.1"/>
    </source>
</evidence>
<feature type="compositionally biased region" description="Basic and acidic residues" evidence="8">
    <location>
        <begin position="207"/>
        <end position="218"/>
    </location>
</feature>
<dbReference type="InterPro" id="IPR050656">
    <property type="entry name" value="PINX1"/>
</dbReference>